<dbReference type="InterPro" id="IPR038765">
    <property type="entry name" value="Papain-like_cys_pep_sf"/>
</dbReference>
<reference evidence="6 7" key="1">
    <citation type="submission" date="2010-11" db="EMBL/GenBank/DDBJ databases">
        <authorList>
            <person name="Durkin A.S."/>
            <person name="Madupu R."/>
            <person name="Torralba M."/>
            <person name="Gillis M."/>
            <person name="Methe B."/>
            <person name="Sutton G."/>
            <person name="Nelson K.E."/>
        </authorList>
    </citation>
    <scope>NUCLEOTIDE SEQUENCE [LARGE SCALE GENOMIC DNA]</scope>
    <source>
        <strain evidence="6 7">UPII 345-E</strain>
    </source>
</reference>
<sequence>MIEYEDLLDIPYKHNGRDKNGIDCYGLVVEVFKRYGIKVPEYQAPYHDYKKINDLYMEDTNNGIWEKTHYTETAPPLAVAMRLGSSVVNHIGVYIGDNKIIHCTENFNVSVFDNTSPQYKRLIVGYYKLRGVQ</sequence>
<name>E4LA42_9FIRM</name>
<dbReference type="AlphaFoldDB" id="E4LA42"/>
<evidence type="ECO:0000256" key="2">
    <source>
        <dbReference type="ARBA" id="ARBA00022670"/>
    </source>
</evidence>
<organism evidence="6 7">
    <name type="scientific">Dialister micraerophilus UPII 345-E</name>
    <dbReference type="NCBI Taxonomy" id="910314"/>
    <lineage>
        <taxon>Bacteria</taxon>
        <taxon>Bacillati</taxon>
        <taxon>Bacillota</taxon>
        <taxon>Negativicutes</taxon>
        <taxon>Veillonellales</taxon>
        <taxon>Veillonellaceae</taxon>
        <taxon>Dialister</taxon>
    </lineage>
</organism>
<dbReference type="InterPro" id="IPR000064">
    <property type="entry name" value="NLP_P60_dom"/>
</dbReference>
<evidence type="ECO:0000256" key="1">
    <source>
        <dbReference type="ARBA" id="ARBA00007074"/>
    </source>
</evidence>
<dbReference type="Proteomes" id="UP000004594">
    <property type="component" value="Unassembled WGS sequence"/>
</dbReference>
<evidence type="ECO:0000256" key="3">
    <source>
        <dbReference type="ARBA" id="ARBA00022801"/>
    </source>
</evidence>
<dbReference type="eggNOG" id="COG0791">
    <property type="taxonomic scope" value="Bacteria"/>
</dbReference>
<dbReference type="OrthoDB" id="9808890at2"/>
<feature type="domain" description="NlpC/P60" evidence="5">
    <location>
        <begin position="1"/>
        <end position="133"/>
    </location>
</feature>
<evidence type="ECO:0000256" key="4">
    <source>
        <dbReference type="ARBA" id="ARBA00022807"/>
    </source>
</evidence>
<accession>E4LA42</accession>
<dbReference type="PROSITE" id="PS51935">
    <property type="entry name" value="NLPC_P60"/>
    <property type="match status" value="1"/>
</dbReference>
<dbReference type="GO" id="GO:0006508">
    <property type="term" value="P:proteolysis"/>
    <property type="evidence" value="ECO:0007669"/>
    <property type="project" value="UniProtKB-KW"/>
</dbReference>
<dbReference type="GO" id="GO:0008234">
    <property type="term" value="F:cysteine-type peptidase activity"/>
    <property type="evidence" value="ECO:0007669"/>
    <property type="project" value="UniProtKB-KW"/>
</dbReference>
<evidence type="ECO:0000259" key="5">
    <source>
        <dbReference type="PROSITE" id="PS51935"/>
    </source>
</evidence>
<proteinExistence type="inferred from homology"/>
<keyword evidence="4" id="KW-0788">Thiol protease</keyword>
<comment type="similarity">
    <text evidence="1">Belongs to the peptidase C40 family.</text>
</comment>
<comment type="caution">
    <text evidence="6">The sequence shown here is derived from an EMBL/GenBank/DDBJ whole genome shotgun (WGS) entry which is preliminary data.</text>
</comment>
<dbReference type="Pfam" id="PF00877">
    <property type="entry name" value="NLPC_P60"/>
    <property type="match status" value="1"/>
</dbReference>
<evidence type="ECO:0000313" key="6">
    <source>
        <dbReference type="EMBL" id="EFR42351.1"/>
    </source>
</evidence>
<protein>
    <submittedName>
        <fullName evidence="6">NlpC/P60 family protein</fullName>
    </submittedName>
</protein>
<keyword evidence="2" id="KW-0645">Protease</keyword>
<evidence type="ECO:0000313" key="7">
    <source>
        <dbReference type="Proteomes" id="UP000004594"/>
    </source>
</evidence>
<dbReference type="SUPFAM" id="SSF54001">
    <property type="entry name" value="Cysteine proteinases"/>
    <property type="match status" value="1"/>
</dbReference>
<dbReference type="EMBL" id="AENT01000027">
    <property type="protein sequence ID" value="EFR42351.1"/>
    <property type="molecule type" value="Genomic_DNA"/>
</dbReference>
<dbReference type="RefSeq" id="WP_007555110.1">
    <property type="nucleotide sequence ID" value="NZ_AENT01000027.1"/>
</dbReference>
<gene>
    <name evidence="6" type="ORF">HMPREF9220_0609</name>
</gene>
<keyword evidence="3" id="KW-0378">Hydrolase</keyword>
<dbReference type="Gene3D" id="3.90.1720.10">
    <property type="entry name" value="endopeptidase domain like (from Nostoc punctiforme)"/>
    <property type="match status" value="1"/>
</dbReference>